<reference evidence="1" key="1">
    <citation type="submission" date="2021-08" db="EMBL/GenBank/DDBJ databases">
        <title>The first chromosome-level gecko genome reveals the dynamic sex chromosomes of Neotropical dwarf geckos (Sphaerodactylidae: Sphaerodactylus).</title>
        <authorList>
            <person name="Pinto B.J."/>
            <person name="Keating S.E."/>
            <person name="Gamble T."/>
        </authorList>
    </citation>
    <scope>NUCLEOTIDE SEQUENCE</scope>
    <source>
        <strain evidence="1">TG3544</strain>
    </source>
</reference>
<evidence type="ECO:0000313" key="2">
    <source>
        <dbReference type="Proteomes" id="UP000827872"/>
    </source>
</evidence>
<name>A0ACB8F3X2_9SAUR</name>
<gene>
    <name evidence="1" type="ORF">K3G42_021894</name>
</gene>
<organism evidence="1 2">
    <name type="scientific">Sphaerodactylus townsendi</name>
    <dbReference type="NCBI Taxonomy" id="933632"/>
    <lineage>
        <taxon>Eukaryota</taxon>
        <taxon>Metazoa</taxon>
        <taxon>Chordata</taxon>
        <taxon>Craniata</taxon>
        <taxon>Vertebrata</taxon>
        <taxon>Euteleostomi</taxon>
        <taxon>Lepidosauria</taxon>
        <taxon>Squamata</taxon>
        <taxon>Bifurcata</taxon>
        <taxon>Gekkota</taxon>
        <taxon>Sphaerodactylidae</taxon>
        <taxon>Sphaerodactylus</taxon>
    </lineage>
</organism>
<comment type="caution">
    <text evidence="1">The sequence shown here is derived from an EMBL/GenBank/DDBJ whole genome shotgun (WGS) entry which is preliminary data.</text>
</comment>
<proteinExistence type="predicted"/>
<protein>
    <submittedName>
        <fullName evidence="1">Uncharacterized protein</fullName>
    </submittedName>
</protein>
<sequence length="151" mass="17692">MPFLQDNSVKQFAVYPISQIQNKGWEKTVFPKHFRAVLGHRDVQRVVAKVLEVFQSSACHCLHRFLHDMLANLCPHVWFPKEEADLAPIRTEFSGFPTMEYTHITLTALCKELQVYWNLYHFHNTNVQLSCNHRIIFTDLVAKFPRSIHDA</sequence>
<dbReference type="Proteomes" id="UP000827872">
    <property type="component" value="Linkage Group LG05"/>
</dbReference>
<dbReference type="EMBL" id="CM037618">
    <property type="protein sequence ID" value="KAH8000048.1"/>
    <property type="molecule type" value="Genomic_DNA"/>
</dbReference>
<accession>A0ACB8F3X2</accession>
<evidence type="ECO:0000313" key="1">
    <source>
        <dbReference type="EMBL" id="KAH8000048.1"/>
    </source>
</evidence>
<keyword evidence="2" id="KW-1185">Reference proteome</keyword>